<comment type="pathway">
    <text evidence="5">Metabolic intermediate biosynthesis; (R)-mevalonate biosynthesis; (R)-mevalonate from acetyl-CoA: step 1/3.</text>
</comment>
<dbReference type="PROSITE" id="PS00099">
    <property type="entry name" value="THIOLASE_3"/>
    <property type="match status" value="1"/>
</dbReference>
<dbReference type="NCBIfam" id="TIGR01930">
    <property type="entry name" value="AcCoA-C-Actrans"/>
    <property type="match status" value="1"/>
</dbReference>
<dbReference type="PANTHER" id="PTHR18919:SF107">
    <property type="entry name" value="ACETYL-COA ACETYLTRANSFERASE, CYTOSOLIC"/>
    <property type="match status" value="1"/>
</dbReference>
<dbReference type="RefSeq" id="WP_119831273.1">
    <property type="nucleotide sequence ID" value="NZ_QYUL01000002.1"/>
</dbReference>
<dbReference type="PIRSF" id="PIRSF000429">
    <property type="entry name" value="Ac-CoA_Ac_transf"/>
    <property type="match status" value="1"/>
</dbReference>
<dbReference type="PANTHER" id="PTHR18919">
    <property type="entry name" value="ACETYL-COA C-ACYLTRANSFERASE"/>
    <property type="match status" value="1"/>
</dbReference>
<dbReference type="CDD" id="cd00751">
    <property type="entry name" value="thiolase"/>
    <property type="match status" value="1"/>
</dbReference>
<evidence type="ECO:0000313" key="10">
    <source>
        <dbReference type="EMBL" id="RJF81184.1"/>
    </source>
</evidence>
<evidence type="ECO:0000259" key="9">
    <source>
        <dbReference type="Pfam" id="PF02803"/>
    </source>
</evidence>
<reference evidence="10 11" key="1">
    <citation type="submission" date="2018-09" db="EMBL/GenBank/DDBJ databases">
        <authorList>
            <person name="Zhu H."/>
        </authorList>
    </citation>
    <scope>NUCLEOTIDE SEQUENCE [LARGE SCALE GENOMIC DNA]</scope>
    <source>
        <strain evidence="10 11">K2W22B-5</strain>
    </source>
</reference>
<feature type="active site" description="Acyl-thioester intermediate" evidence="6">
    <location>
        <position position="88"/>
    </location>
</feature>
<proteinExistence type="inferred from homology"/>
<feature type="domain" description="Thiolase N-terminal" evidence="8">
    <location>
        <begin position="4"/>
        <end position="260"/>
    </location>
</feature>
<dbReference type="FunFam" id="3.40.47.10:FF:000010">
    <property type="entry name" value="Acetyl-CoA acetyltransferase (Thiolase)"/>
    <property type="match status" value="1"/>
</dbReference>
<keyword evidence="11" id="KW-1185">Reference proteome</keyword>
<dbReference type="PROSITE" id="PS00737">
    <property type="entry name" value="THIOLASE_2"/>
    <property type="match status" value="1"/>
</dbReference>
<evidence type="ECO:0000256" key="1">
    <source>
        <dbReference type="ARBA" id="ARBA00010982"/>
    </source>
</evidence>
<evidence type="ECO:0000313" key="11">
    <source>
        <dbReference type="Proteomes" id="UP000283458"/>
    </source>
</evidence>
<feature type="domain" description="Thiolase C-terminal" evidence="9">
    <location>
        <begin position="269"/>
        <end position="389"/>
    </location>
</feature>
<dbReference type="InterPro" id="IPR020616">
    <property type="entry name" value="Thiolase_N"/>
</dbReference>
<protein>
    <submittedName>
        <fullName evidence="10">Acetyl-CoA C-acetyltransferase</fullName>
    </submittedName>
</protein>
<dbReference type="InterPro" id="IPR020610">
    <property type="entry name" value="Thiolase_AS"/>
</dbReference>
<dbReference type="PROSITE" id="PS00098">
    <property type="entry name" value="THIOLASE_1"/>
    <property type="match status" value="1"/>
</dbReference>
<dbReference type="InterPro" id="IPR020613">
    <property type="entry name" value="Thiolase_CS"/>
</dbReference>
<dbReference type="OrthoDB" id="9764638at2"/>
<dbReference type="Pfam" id="PF02803">
    <property type="entry name" value="Thiolase_C"/>
    <property type="match status" value="1"/>
</dbReference>
<dbReference type="GO" id="GO:0003988">
    <property type="term" value="F:acetyl-CoA C-acyltransferase activity"/>
    <property type="evidence" value="ECO:0007669"/>
    <property type="project" value="UniProtKB-ARBA"/>
</dbReference>
<sequence>MSEIVIAAAARTPVGAFNGALSSLSADALGTVAIQAALARAGVDPADVSEVVLGQVLQAGAGQNPARRAAVNAGVPVEKTAYGINQLCGSGLRSVALGFQAIRNGDSTIVVAGGQESMSQAPHALHLRGGVKMGSAEMIDTMLRDGLMDAFQGYHMGTTAENVARQWGLTREEQDAFAASSQQKAEAAQKAGRFQEEIIPVTIKGRKGDVVVSDDEHPKHGTTVDSLAKLRPAFAKDGTVTAGNASGINDGAAALVLMSAKEAARRAIQPLGRVISWATAGVDPAIMGTGPIPASRLALAKAGWTVDDLDLIEANEAFAAQALAVNTDLGWDVAKVNVNGGAIALGHPIGASGARVLVTLLHEMRRRDARKGLATLCIGGGMGIALCVARD</sequence>
<evidence type="ECO:0000256" key="5">
    <source>
        <dbReference type="ARBA" id="ARBA00037924"/>
    </source>
</evidence>
<evidence type="ECO:0000256" key="3">
    <source>
        <dbReference type="ARBA" id="ARBA00022752"/>
    </source>
</evidence>
<comment type="caution">
    <text evidence="10">The sequence shown here is derived from an EMBL/GenBank/DDBJ whole genome shotgun (WGS) entry which is preliminary data.</text>
</comment>
<dbReference type="GO" id="GO:0044281">
    <property type="term" value="P:small molecule metabolic process"/>
    <property type="evidence" value="ECO:0007669"/>
    <property type="project" value="UniProtKB-ARBA"/>
</dbReference>
<dbReference type="Pfam" id="PF00108">
    <property type="entry name" value="Thiolase_N"/>
    <property type="match status" value="1"/>
</dbReference>
<dbReference type="InterPro" id="IPR002155">
    <property type="entry name" value="Thiolase"/>
</dbReference>
<dbReference type="InterPro" id="IPR020617">
    <property type="entry name" value="Thiolase_C"/>
</dbReference>
<name>A0A418VVL9_9PROT</name>
<organism evidence="10 11">
    <name type="scientific">Azospirillum cavernae</name>
    <dbReference type="NCBI Taxonomy" id="2320860"/>
    <lineage>
        <taxon>Bacteria</taxon>
        <taxon>Pseudomonadati</taxon>
        <taxon>Pseudomonadota</taxon>
        <taxon>Alphaproteobacteria</taxon>
        <taxon>Rhodospirillales</taxon>
        <taxon>Azospirillaceae</taxon>
        <taxon>Azospirillum</taxon>
    </lineage>
</organism>
<feature type="active site" description="Proton acceptor" evidence="6">
    <location>
        <position position="347"/>
    </location>
</feature>
<dbReference type="Gene3D" id="3.40.47.10">
    <property type="match status" value="2"/>
</dbReference>
<evidence type="ECO:0000256" key="7">
    <source>
        <dbReference type="RuleBase" id="RU003557"/>
    </source>
</evidence>
<dbReference type="AlphaFoldDB" id="A0A418VVL9"/>
<dbReference type="EMBL" id="QYUL01000002">
    <property type="protein sequence ID" value="RJF81184.1"/>
    <property type="molecule type" value="Genomic_DNA"/>
</dbReference>
<accession>A0A418VVL9</accession>
<evidence type="ECO:0000259" key="8">
    <source>
        <dbReference type="Pfam" id="PF00108"/>
    </source>
</evidence>
<evidence type="ECO:0000256" key="4">
    <source>
        <dbReference type="ARBA" id="ARBA00023315"/>
    </source>
</evidence>
<dbReference type="InterPro" id="IPR016039">
    <property type="entry name" value="Thiolase-like"/>
</dbReference>
<keyword evidence="4 7" id="KW-0012">Acyltransferase</keyword>
<comment type="similarity">
    <text evidence="1 7">Belongs to the thiolase-like superfamily. Thiolase family.</text>
</comment>
<feature type="active site" description="Proton acceptor" evidence="6">
    <location>
        <position position="377"/>
    </location>
</feature>
<dbReference type="InterPro" id="IPR020615">
    <property type="entry name" value="Thiolase_acyl_enz_int_AS"/>
</dbReference>
<dbReference type="Proteomes" id="UP000283458">
    <property type="component" value="Unassembled WGS sequence"/>
</dbReference>
<keyword evidence="2 7" id="KW-0808">Transferase</keyword>
<evidence type="ECO:0000256" key="2">
    <source>
        <dbReference type="ARBA" id="ARBA00022679"/>
    </source>
</evidence>
<gene>
    <name evidence="10" type="ORF">D3877_13315</name>
</gene>
<dbReference type="SUPFAM" id="SSF53901">
    <property type="entry name" value="Thiolase-like"/>
    <property type="match status" value="2"/>
</dbReference>
<dbReference type="GO" id="GO:0042619">
    <property type="term" value="P:poly-hydroxybutyrate biosynthetic process"/>
    <property type="evidence" value="ECO:0007669"/>
    <property type="project" value="UniProtKB-KW"/>
</dbReference>
<keyword evidence="3" id="KW-0583">PHB biosynthesis</keyword>
<evidence type="ECO:0000256" key="6">
    <source>
        <dbReference type="PIRSR" id="PIRSR000429-1"/>
    </source>
</evidence>